<accession>A0A433S9X3</accession>
<keyword evidence="1" id="KW-0732">Signal</keyword>
<organism evidence="3 4">
    <name type="scientific">Saezia sanguinis</name>
    <dbReference type="NCBI Taxonomy" id="1965230"/>
    <lineage>
        <taxon>Bacteria</taxon>
        <taxon>Pseudomonadati</taxon>
        <taxon>Pseudomonadota</taxon>
        <taxon>Betaproteobacteria</taxon>
        <taxon>Burkholderiales</taxon>
        <taxon>Saeziaceae</taxon>
        <taxon>Saezia</taxon>
    </lineage>
</organism>
<evidence type="ECO:0000256" key="1">
    <source>
        <dbReference type="SAM" id="SignalP"/>
    </source>
</evidence>
<dbReference type="Proteomes" id="UP000286947">
    <property type="component" value="Unassembled WGS sequence"/>
</dbReference>
<sequence length="580" mass="63355" precursor="true">MVNSRKDVMSGFLPKTLLQRMIVAAVCVSCMGFAWAQTAEDEVWTYVVKPGDTLYDISLQYMEDTAGWIDLARDAQITEPRHLQPGQVIRVPIDRLRHEGKEIQVAYHRGQATVSQGKLAAQPLVRNMMLSEGQIIETGADGFVSMVLPDGSRLLLSANSRLKIGQFRYVPDVDKVLVDFVLEKGYVESSVTPQPENTRFRVSTPVAVTGVRGTRFGVAVSSDGKHQVNDVIEGKVAVSASDGNAGSRTPSYEIMIQAGEGAVVRSGVTAPDVRALMPAPDLSAWPRYVHEESWQPPVLVASAAAAGYIVQVTPENEPNHVVFESRGELVPIGPLTDARYRVYVRSLDADAIPGAVAQHDIEIKLHPVPPLVQSPGNDQVIRLSTQELVCTNVPQVHGYFLQVARDRQFTQIVDEQISRGNCRFSFTPSETGVYYWRTASLDNSSSEVEEARGRFSLVSMFEVSKALDVPLSGEARSGDGKGIVLYWDNVAPDATYRVQVSDQIDFSNLLFSEETQATQIPLGITYSCKALYVRLQSIAPNGVESDFSQPRVLQAAQTWCTGDGVMIVDGQGEPIGIGAN</sequence>
<dbReference type="Pfam" id="PF04773">
    <property type="entry name" value="FecR"/>
    <property type="match status" value="1"/>
</dbReference>
<feature type="chain" id="PRO_5019457323" description="LysM domain-containing protein" evidence="1">
    <location>
        <begin position="37"/>
        <end position="580"/>
    </location>
</feature>
<comment type="caution">
    <text evidence="3">The sequence shown here is derived from an EMBL/GenBank/DDBJ whole genome shotgun (WGS) entry which is preliminary data.</text>
</comment>
<reference evidence="3 4" key="1">
    <citation type="submission" date="2018-01" db="EMBL/GenBank/DDBJ databases">
        <title>Saezia sanguinis gen. nov., sp. nov., in the order Burkholderiales isolated from human blood.</title>
        <authorList>
            <person name="Medina-Pascual M.J."/>
            <person name="Valdezate S."/>
            <person name="Monzon S."/>
            <person name="Cuesta I."/>
            <person name="Carrasco G."/>
            <person name="Villalon P."/>
            <person name="Saez-Nieto J.A."/>
        </authorList>
    </citation>
    <scope>NUCLEOTIDE SEQUENCE [LARGE SCALE GENOMIC DNA]</scope>
    <source>
        <strain evidence="3 4">CNM695-12</strain>
    </source>
</reference>
<feature type="domain" description="LysM" evidence="2">
    <location>
        <begin position="44"/>
        <end position="91"/>
    </location>
</feature>
<gene>
    <name evidence="3" type="ORF">CUZ56_02819</name>
</gene>
<dbReference type="InterPro" id="IPR018392">
    <property type="entry name" value="LysM"/>
</dbReference>
<dbReference type="Gene3D" id="2.60.40.10">
    <property type="entry name" value="Immunoglobulins"/>
    <property type="match status" value="2"/>
</dbReference>
<dbReference type="InterPro" id="IPR036779">
    <property type="entry name" value="LysM_dom_sf"/>
</dbReference>
<dbReference type="EMBL" id="PQSP01000011">
    <property type="protein sequence ID" value="RUS65520.1"/>
    <property type="molecule type" value="Genomic_DNA"/>
</dbReference>
<dbReference type="PROSITE" id="PS51782">
    <property type="entry name" value="LYSM"/>
    <property type="match status" value="1"/>
</dbReference>
<protein>
    <recommendedName>
        <fullName evidence="2">LysM domain-containing protein</fullName>
    </recommendedName>
</protein>
<dbReference type="SUPFAM" id="SSF54106">
    <property type="entry name" value="LysM domain"/>
    <property type="match status" value="1"/>
</dbReference>
<dbReference type="InterPro" id="IPR006860">
    <property type="entry name" value="FecR"/>
</dbReference>
<dbReference type="PANTHER" id="PTHR38731:SF1">
    <property type="entry name" value="FECR PROTEIN DOMAIN-CONTAINING PROTEIN"/>
    <property type="match status" value="1"/>
</dbReference>
<name>A0A433S9X3_9BURK</name>
<evidence type="ECO:0000259" key="2">
    <source>
        <dbReference type="PROSITE" id="PS51782"/>
    </source>
</evidence>
<dbReference type="InterPro" id="IPR013783">
    <property type="entry name" value="Ig-like_fold"/>
</dbReference>
<evidence type="ECO:0000313" key="3">
    <source>
        <dbReference type="EMBL" id="RUS65520.1"/>
    </source>
</evidence>
<feature type="signal peptide" evidence="1">
    <location>
        <begin position="1"/>
        <end position="36"/>
    </location>
</feature>
<dbReference type="Pfam" id="PF01476">
    <property type="entry name" value="LysM"/>
    <property type="match status" value="1"/>
</dbReference>
<evidence type="ECO:0000313" key="4">
    <source>
        <dbReference type="Proteomes" id="UP000286947"/>
    </source>
</evidence>
<dbReference type="Gene3D" id="3.10.350.10">
    <property type="entry name" value="LysM domain"/>
    <property type="match status" value="1"/>
</dbReference>
<dbReference type="PANTHER" id="PTHR38731">
    <property type="entry name" value="LIPL45-RELATED LIPOPROTEIN-RELATED"/>
    <property type="match status" value="1"/>
</dbReference>
<keyword evidence="4" id="KW-1185">Reference proteome</keyword>
<dbReference type="CDD" id="cd00118">
    <property type="entry name" value="LysM"/>
    <property type="match status" value="1"/>
</dbReference>
<dbReference type="SMART" id="SM00257">
    <property type="entry name" value="LysM"/>
    <property type="match status" value="1"/>
</dbReference>
<dbReference type="Gene3D" id="2.60.120.1440">
    <property type="match status" value="1"/>
</dbReference>
<proteinExistence type="predicted"/>
<dbReference type="AlphaFoldDB" id="A0A433S9X3"/>